<proteinExistence type="predicted"/>
<gene>
    <name evidence="1" type="ORF">RF11_03607</name>
</gene>
<dbReference type="AlphaFoldDB" id="A0A0C2NGL8"/>
<comment type="caution">
    <text evidence="1">The sequence shown here is derived from an EMBL/GenBank/DDBJ whole genome shotgun (WGS) entry which is preliminary data.</text>
</comment>
<protein>
    <submittedName>
        <fullName evidence="1">Uncharacterized protein</fullName>
    </submittedName>
</protein>
<reference evidence="1 2" key="1">
    <citation type="journal article" date="2014" name="Genome Biol. Evol.">
        <title>The genome of the myxosporean Thelohanellus kitauei shows adaptations to nutrient acquisition within its fish host.</title>
        <authorList>
            <person name="Yang Y."/>
            <person name="Xiong J."/>
            <person name="Zhou Z."/>
            <person name="Huo F."/>
            <person name="Miao W."/>
            <person name="Ran C."/>
            <person name="Liu Y."/>
            <person name="Zhang J."/>
            <person name="Feng J."/>
            <person name="Wang M."/>
            <person name="Wang M."/>
            <person name="Wang L."/>
            <person name="Yao B."/>
        </authorList>
    </citation>
    <scope>NUCLEOTIDE SEQUENCE [LARGE SCALE GENOMIC DNA]</scope>
    <source>
        <strain evidence="1">Wuqing</strain>
    </source>
</reference>
<accession>A0A0C2NGL8</accession>
<evidence type="ECO:0000313" key="1">
    <source>
        <dbReference type="EMBL" id="KII73112.1"/>
    </source>
</evidence>
<dbReference type="EMBL" id="JWZT01000994">
    <property type="protein sequence ID" value="KII73112.1"/>
    <property type="molecule type" value="Genomic_DNA"/>
</dbReference>
<evidence type="ECO:0000313" key="2">
    <source>
        <dbReference type="Proteomes" id="UP000031668"/>
    </source>
</evidence>
<sequence>MTSSFQKSSIESLNSRAQNYHSVLSQMFAGAPVFKYVNVKQTLMIIMFFVMMNIVFSKESHDDLQEVARNFVKPTIVCMNRNRPQTFCFHYHSFHDFVDCLPELFKPDSIESKKQLWKLYTRVISSDYLRQEENTEYNSEQQSDSSHEREINISRLHDIILLFFSEELKHRSLARVLEEKWQVVIECWAKNKFLLPMDYLVGYCDASYISHKGLAILPFLQMAYHSVAFVIRAKENAATYTSEYDVQKEYIQNSKEQIASSMIGMFTDFKKHHRPNMVSLIPSIITSALPRDSKATKSIVKYVQLLNMQIINSDYAGESMNCKDIIKKLAFDPIDDTIAEECICAGNRSATISTKP</sequence>
<name>A0A0C2NGL8_THEKT</name>
<dbReference type="Proteomes" id="UP000031668">
    <property type="component" value="Unassembled WGS sequence"/>
</dbReference>
<organism evidence="1 2">
    <name type="scientific">Thelohanellus kitauei</name>
    <name type="common">Myxosporean</name>
    <dbReference type="NCBI Taxonomy" id="669202"/>
    <lineage>
        <taxon>Eukaryota</taxon>
        <taxon>Metazoa</taxon>
        <taxon>Cnidaria</taxon>
        <taxon>Myxozoa</taxon>
        <taxon>Myxosporea</taxon>
        <taxon>Bivalvulida</taxon>
        <taxon>Platysporina</taxon>
        <taxon>Myxobolidae</taxon>
        <taxon>Thelohanellus</taxon>
    </lineage>
</organism>
<keyword evidence="2" id="KW-1185">Reference proteome</keyword>